<name>X1QQP7_9ZZZZ</name>
<protein>
    <submittedName>
        <fullName evidence="4">Uncharacterized protein</fullName>
    </submittedName>
</protein>
<dbReference type="Pfam" id="PF20974">
    <property type="entry name" value="tRNA-synt_1c_C2"/>
    <property type="match status" value="1"/>
</dbReference>
<evidence type="ECO:0000256" key="1">
    <source>
        <dbReference type="ARBA" id="ARBA00022917"/>
    </source>
</evidence>
<dbReference type="GO" id="GO:0005829">
    <property type="term" value="C:cytosol"/>
    <property type="evidence" value="ECO:0007669"/>
    <property type="project" value="TreeGrafter"/>
</dbReference>
<proteinExistence type="predicted"/>
<accession>X1QQP7</accession>
<sequence length="191" mass="21831">TSAGTRKVAFSRELYIEQEDFMENPPKKFYRLAPGREIRLRYAYFVTCTDVVKDENGQVVELHCTYDPATRGGDAPDGRKVKATLHWVSATHSLPAEARLYGHLFTNQNPDDVEGDEDFKSNLNPNSLEVLKDCRVEPSLAEAAPLSRYQFERLGYFCVDPDSSNDKLVFNRTVTLRDPWAKIQKAQQNKR</sequence>
<dbReference type="InterPro" id="IPR020056">
    <property type="entry name" value="Rbsml_bL25/Gln-tRNA_synth_N"/>
</dbReference>
<gene>
    <name evidence="4" type="ORF">S06H3_53514</name>
</gene>
<evidence type="ECO:0000259" key="2">
    <source>
        <dbReference type="Pfam" id="PF03950"/>
    </source>
</evidence>
<dbReference type="PANTHER" id="PTHR43097">
    <property type="entry name" value="GLUTAMINE-TRNA LIGASE"/>
    <property type="match status" value="1"/>
</dbReference>
<keyword evidence="1" id="KW-0648">Protein biosynthesis</keyword>
<dbReference type="Gene3D" id="2.40.240.10">
    <property type="entry name" value="Ribosomal Protein L25, Chain P"/>
    <property type="match status" value="2"/>
</dbReference>
<dbReference type="InterPro" id="IPR011035">
    <property type="entry name" value="Ribosomal_bL25/Gln-tRNA_synth"/>
</dbReference>
<dbReference type="InterPro" id="IPR020059">
    <property type="entry name" value="Glu/Gln-tRNA-synth_Ib_codon-bd"/>
</dbReference>
<dbReference type="EMBL" id="BARV01034121">
    <property type="protein sequence ID" value="GAI57116.1"/>
    <property type="molecule type" value="Genomic_DNA"/>
</dbReference>
<organism evidence="4">
    <name type="scientific">marine sediment metagenome</name>
    <dbReference type="NCBI Taxonomy" id="412755"/>
    <lineage>
        <taxon>unclassified sequences</taxon>
        <taxon>metagenomes</taxon>
        <taxon>ecological metagenomes</taxon>
    </lineage>
</organism>
<dbReference type="Pfam" id="PF03950">
    <property type="entry name" value="tRNA-synt_1c_C"/>
    <property type="match status" value="1"/>
</dbReference>
<dbReference type="GO" id="GO:0006425">
    <property type="term" value="P:glutaminyl-tRNA aminoacylation"/>
    <property type="evidence" value="ECO:0007669"/>
    <property type="project" value="TreeGrafter"/>
</dbReference>
<dbReference type="SUPFAM" id="SSF50715">
    <property type="entry name" value="Ribosomal protein L25-like"/>
    <property type="match status" value="1"/>
</dbReference>
<comment type="caution">
    <text evidence="4">The sequence shown here is derived from an EMBL/GenBank/DDBJ whole genome shotgun (WGS) entry which is preliminary data.</text>
</comment>
<dbReference type="InterPro" id="IPR050132">
    <property type="entry name" value="Gln/Glu-tRNA_Ligase"/>
</dbReference>
<dbReference type="PANTHER" id="PTHR43097:SF5">
    <property type="entry name" value="GLUTAMATE--TRNA LIGASE"/>
    <property type="match status" value="1"/>
</dbReference>
<evidence type="ECO:0000259" key="3">
    <source>
        <dbReference type="Pfam" id="PF20974"/>
    </source>
</evidence>
<feature type="domain" description="tRNA synthetases class I (E and Q) anti-codon binding" evidence="3">
    <location>
        <begin position="84"/>
        <end position="160"/>
    </location>
</feature>
<dbReference type="AlphaFoldDB" id="X1QQP7"/>
<dbReference type="InterPro" id="IPR049437">
    <property type="entry name" value="tRNA-synt_1c_C2"/>
</dbReference>
<dbReference type="GO" id="GO:0004819">
    <property type="term" value="F:glutamine-tRNA ligase activity"/>
    <property type="evidence" value="ECO:0007669"/>
    <property type="project" value="TreeGrafter"/>
</dbReference>
<feature type="domain" description="Glutamyl/glutaminyl-tRNA synthetase class Ib anti-codon binding" evidence="2">
    <location>
        <begin position="2"/>
        <end position="67"/>
    </location>
</feature>
<feature type="non-terminal residue" evidence="4">
    <location>
        <position position="1"/>
    </location>
</feature>
<dbReference type="GO" id="GO:0005524">
    <property type="term" value="F:ATP binding"/>
    <property type="evidence" value="ECO:0007669"/>
    <property type="project" value="InterPro"/>
</dbReference>
<reference evidence="4" key="1">
    <citation type="journal article" date="2014" name="Front. Microbiol.">
        <title>High frequency of phylogenetically diverse reductive dehalogenase-homologous genes in deep subseafloor sedimentary metagenomes.</title>
        <authorList>
            <person name="Kawai M."/>
            <person name="Futagami T."/>
            <person name="Toyoda A."/>
            <person name="Takaki Y."/>
            <person name="Nishi S."/>
            <person name="Hori S."/>
            <person name="Arai W."/>
            <person name="Tsubouchi T."/>
            <person name="Morono Y."/>
            <person name="Uchiyama I."/>
            <person name="Ito T."/>
            <person name="Fujiyama A."/>
            <person name="Inagaki F."/>
            <person name="Takami H."/>
        </authorList>
    </citation>
    <scope>NUCLEOTIDE SEQUENCE</scope>
    <source>
        <strain evidence="4">Expedition CK06-06</strain>
    </source>
</reference>
<evidence type="ECO:0000313" key="4">
    <source>
        <dbReference type="EMBL" id="GAI57116.1"/>
    </source>
</evidence>